<name>A0ABS0Y4K9_9HYPH</name>
<organism evidence="1 2">
    <name type="scientific">Microvirga splendida</name>
    <dbReference type="NCBI Taxonomy" id="2795727"/>
    <lineage>
        <taxon>Bacteria</taxon>
        <taxon>Pseudomonadati</taxon>
        <taxon>Pseudomonadota</taxon>
        <taxon>Alphaproteobacteria</taxon>
        <taxon>Hyphomicrobiales</taxon>
        <taxon>Methylobacteriaceae</taxon>
        <taxon>Microvirga</taxon>
    </lineage>
</organism>
<dbReference type="RefSeq" id="WP_199050469.1">
    <property type="nucleotide sequence ID" value="NZ_JAELXT010000022.1"/>
</dbReference>
<proteinExistence type="predicted"/>
<sequence>MSSSPQSRNDFAFPWSADDQSRHELIEKLEQVYRLCHLRWRIAQQYGEAARPVLRRIGRTLDQTALATALIVLPRVLAEWDRLRPALIANARTLLPFVPLVKSAEHEALEQDPVWHLLGEFKTLAPDQQDKAARNLALLWGHFEDTFGGLSGFLAEPQTEQALYLDKLDTASRRMRLARGSDVAFHYVTVEVMRLYVVCLQTRRSDRAALSLATCAATLINRGRMMTPAITHQPAAA</sequence>
<dbReference type="Proteomes" id="UP000620670">
    <property type="component" value="Unassembled WGS sequence"/>
</dbReference>
<accession>A0ABS0Y4K9</accession>
<reference evidence="2" key="1">
    <citation type="submission" date="2020-12" db="EMBL/GenBank/DDBJ databases">
        <title>Hymenobacter sp.</title>
        <authorList>
            <person name="Kim M.K."/>
        </authorList>
    </citation>
    <scope>NUCLEOTIDE SEQUENCE [LARGE SCALE GENOMIC DNA]</scope>
    <source>
        <strain evidence="2">BT325</strain>
    </source>
</reference>
<gene>
    <name evidence="1" type="ORF">JAO75_17710</name>
</gene>
<evidence type="ECO:0000313" key="2">
    <source>
        <dbReference type="Proteomes" id="UP000620670"/>
    </source>
</evidence>
<dbReference type="EMBL" id="JAELXT010000022">
    <property type="protein sequence ID" value="MBJ6127243.1"/>
    <property type="molecule type" value="Genomic_DNA"/>
</dbReference>
<comment type="caution">
    <text evidence="1">The sequence shown here is derived from an EMBL/GenBank/DDBJ whole genome shotgun (WGS) entry which is preliminary data.</text>
</comment>
<keyword evidence="2" id="KW-1185">Reference proteome</keyword>
<evidence type="ECO:0000313" key="1">
    <source>
        <dbReference type="EMBL" id="MBJ6127243.1"/>
    </source>
</evidence>
<protein>
    <submittedName>
        <fullName evidence="1">Uncharacterized protein</fullName>
    </submittedName>
</protein>